<sequence length="58" mass="6046">MVGQVRLFCDNQKGSAAIEYGLIAALIALAILVALGGLADEVIAMWNSNSSKMAEAVH</sequence>
<reference evidence="3" key="1">
    <citation type="journal article" date="2019" name="Int. J. Syst. Evol. Microbiol.">
        <title>The Global Catalogue of Microorganisms (GCM) 10K type strain sequencing project: providing services to taxonomists for standard genome sequencing and annotation.</title>
        <authorList>
            <consortium name="The Broad Institute Genomics Platform"/>
            <consortium name="The Broad Institute Genome Sequencing Center for Infectious Disease"/>
            <person name="Wu L."/>
            <person name="Ma J."/>
        </authorList>
    </citation>
    <scope>NUCLEOTIDE SEQUENCE [LARGE SCALE GENOMIC DNA]</scope>
    <source>
        <strain evidence="3">CGMCC 4.1415</strain>
    </source>
</reference>
<accession>A0ABW0GZV3</accession>
<evidence type="ECO:0000313" key="3">
    <source>
        <dbReference type="Proteomes" id="UP001596016"/>
    </source>
</evidence>
<comment type="caution">
    <text evidence="2">The sequence shown here is derived from an EMBL/GenBank/DDBJ whole genome shotgun (WGS) entry which is preliminary data.</text>
</comment>
<dbReference type="Proteomes" id="UP001596016">
    <property type="component" value="Unassembled WGS sequence"/>
</dbReference>
<feature type="transmembrane region" description="Helical" evidence="1">
    <location>
        <begin position="20"/>
        <end position="43"/>
    </location>
</feature>
<organism evidence="2 3">
    <name type="scientific">Aquamicrobium segne</name>
    <dbReference type="NCBI Taxonomy" id="469547"/>
    <lineage>
        <taxon>Bacteria</taxon>
        <taxon>Pseudomonadati</taxon>
        <taxon>Pseudomonadota</taxon>
        <taxon>Alphaproteobacteria</taxon>
        <taxon>Hyphomicrobiales</taxon>
        <taxon>Phyllobacteriaceae</taxon>
        <taxon>Aquamicrobium</taxon>
    </lineage>
</organism>
<keyword evidence="1" id="KW-1133">Transmembrane helix</keyword>
<keyword evidence="1" id="KW-0812">Transmembrane</keyword>
<dbReference type="RefSeq" id="WP_378230955.1">
    <property type="nucleotide sequence ID" value="NZ_JBHSLL010000056.1"/>
</dbReference>
<keyword evidence="1" id="KW-0472">Membrane</keyword>
<protein>
    <submittedName>
        <fullName evidence="2">Flp family type IVb pilin</fullName>
    </submittedName>
</protein>
<evidence type="ECO:0000256" key="1">
    <source>
        <dbReference type="SAM" id="Phobius"/>
    </source>
</evidence>
<dbReference type="EMBL" id="JBHSLL010000056">
    <property type="protein sequence ID" value="MFC5387204.1"/>
    <property type="molecule type" value="Genomic_DNA"/>
</dbReference>
<gene>
    <name evidence="2" type="ORF">ACFPLB_14675</name>
</gene>
<keyword evidence="3" id="KW-1185">Reference proteome</keyword>
<evidence type="ECO:0000313" key="2">
    <source>
        <dbReference type="EMBL" id="MFC5387204.1"/>
    </source>
</evidence>
<dbReference type="Pfam" id="PF04964">
    <property type="entry name" value="Flp_Fap"/>
    <property type="match status" value="1"/>
</dbReference>
<proteinExistence type="predicted"/>
<dbReference type="InterPro" id="IPR007047">
    <property type="entry name" value="Flp_Fap"/>
</dbReference>
<name>A0ABW0GZV3_9HYPH</name>